<keyword evidence="1" id="KW-0175">Coiled coil</keyword>
<proteinExistence type="predicted"/>
<feature type="coiled-coil region" evidence="1">
    <location>
        <begin position="62"/>
        <end position="93"/>
    </location>
</feature>
<reference evidence="2" key="1">
    <citation type="submission" date="2020-04" db="EMBL/GenBank/DDBJ databases">
        <authorList>
            <person name="Chiriac C."/>
            <person name="Salcher M."/>
            <person name="Ghai R."/>
            <person name="Kavagutti S V."/>
        </authorList>
    </citation>
    <scope>NUCLEOTIDE SEQUENCE</scope>
</reference>
<dbReference type="EMBL" id="LR796270">
    <property type="protein sequence ID" value="CAB4133189.1"/>
    <property type="molecule type" value="Genomic_DNA"/>
</dbReference>
<name>A0A6J5LN58_9CAUD</name>
<evidence type="ECO:0000313" key="2">
    <source>
        <dbReference type="EMBL" id="CAB4133189.1"/>
    </source>
</evidence>
<gene>
    <name evidence="2" type="ORF">UFOVP250_59</name>
</gene>
<evidence type="ECO:0000256" key="1">
    <source>
        <dbReference type="SAM" id="Coils"/>
    </source>
</evidence>
<protein>
    <submittedName>
        <fullName evidence="2">Uncharacterized protein</fullName>
    </submittedName>
</protein>
<organism evidence="2">
    <name type="scientific">uncultured Caudovirales phage</name>
    <dbReference type="NCBI Taxonomy" id="2100421"/>
    <lineage>
        <taxon>Viruses</taxon>
        <taxon>Duplodnaviria</taxon>
        <taxon>Heunggongvirae</taxon>
        <taxon>Uroviricota</taxon>
        <taxon>Caudoviricetes</taxon>
        <taxon>Peduoviridae</taxon>
        <taxon>Maltschvirus</taxon>
        <taxon>Maltschvirus maltsch</taxon>
    </lineage>
</organism>
<sequence>MADRFELEQQLLSCWNIIEDLKDIDESQQYNLIESLVNIYNFKYEKMFDTFEQCIKSEFTYRKQLVDLKNDHEEELRELKKQHDEDIMALKREMDMNHYTGSF</sequence>
<accession>A0A6J5LN58</accession>